<dbReference type="PANTHER" id="PTHR46513">
    <property type="entry name" value="VITELLOGENIN RECEPTOR-LIKE PROTEIN-RELATED-RELATED"/>
    <property type="match status" value="1"/>
</dbReference>
<evidence type="ECO:0000259" key="10">
    <source>
        <dbReference type="PROSITE" id="PS50835"/>
    </source>
</evidence>
<evidence type="ECO:0000256" key="7">
    <source>
        <dbReference type="PROSITE-ProRule" id="PRU00461"/>
    </source>
</evidence>
<dbReference type="InterPro" id="IPR000859">
    <property type="entry name" value="CUB_dom"/>
</dbReference>
<keyword evidence="8" id="KW-0472">Membrane</keyword>
<dbReference type="OrthoDB" id="9990982at2759"/>
<dbReference type="GO" id="GO:0005886">
    <property type="term" value="C:plasma membrane"/>
    <property type="evidence" value="ECO:0007669"/>
    <property type="project" value="TreeGrafter"/>
</dbReference>
<dbReference type="PROSITE" id="PS01180">
    <property type="entry name" value="CUB"/>
    <property type="match status" value="1"/>
</dbReference>
<dbReference type="FunFam" id="2.120.10.30:FF:000241">
    <property type="entry name" value="Low-density lipoprotein receptor-related protein 6"/>
    <property type="match status" value="1"/>
</dbReference>
<dbReference type="InterPro" id="IPR011042">
    <property type="entry name" value="6-blade_b-propeller_TolB-like"/>
</dbReference>
<dbReference type="GO" id="GO:0017147">
    <property type="term" value="F:Wnt-protein binding"/>
    <property type="evidence" value="ECO:0007669"/>
    <property type="project" value="TreeGrafter"/>
</dbReference>
<evidence type="ECO:0000256" key="8">
    <source>
        <dbReference type="SAM" id="Phobius"/>
    </source>
</evidence>
<evidence type="ECO:0000313" key="11">
    <source>
        <dbReference type="EMBL" id="PIK39693.1"/>
    </source>
</evidence>
<keyword evidence="12" id="KW-1185">Reference proteome</keyword>
<organism evidence="11 12">
    <name type="scientific">Stichopus japonicus</name>
    <name type="common">Sea cucumber</name>
    <dbReference type="NCBI Taxonomy" id="307972"/>
    <lineage>
        <taxon>Eukaryota</taxon>
        <taxon>Metazoa</taxon>
        <taxon>Echinodermata</taxon>
        <taxon>Eleutherozoa</taxon>
        <taxon>Echinozoa</taxon>
        <taxon>Holothuroidea</taxon>
        <taxon>Aspidochirotacea</taxon>
        <taxon>Aspidochirotida</taxon>
        <taxon>Stichopodidae</taxon>
        <taxon>Apostichopus</taxon>
    </lineage>
</organism>
<dbReference type="SUPFAM" id="SSF57196">
    <property type="entry name" value="EGF/Laminin"/>
    <property type="match status" value="2"/>
</dbReference>
<dbReference type="PROSITE" id="PS51120">
    <property type="entry name" value="LDLRB"/>
    <property type="match status" value="6"/>
</dbReference>
<proteinExistence type="predicted"/>
<keyword evidence="5" id="KW-0325">Glycoprotein</keyword>
<keyword evidence="11" id="KW-0449">Lipoprotein</keyword>
<keyword evidence="8" id="KW-0812">Transmembrane</keyword>
<dbReference type="Gene3D" id="2.60.120.290">
    <property type="entry name" value="Spermadhesin, CUB domain"/>
    <property type="match status" value="1"/>
</dbReference>
<dbReference type="Proteomes" id="UP000230750">
    <property type="component" value="Unassembled WGS sequence"/>
</dbReference>
<evidence type="ECO:0000256" key="6">
    <source>
        <dbReference type="PROSITE-ProRule" id="PRU00059"/>
    </source>
</evidence>
<evidence type="ECO:0000256" key="3">
    <source>
        <dbReference type="ARBA" id="ARBA00022737"/>
    </source>
</evidence>
<dbReference type="Gene3D" id="2.60.40.10">
    <property type="entry name" value="Immunoglobulins"/>
    <property type="match status" value="1"/>
</dbReference>
<feature type="domain" description="CUB" evidence="9">
    <location>
        <begin position="38"/>
        <end position="132"/>
    </location>
</feature>
<feature type="repeat" description="LDL-receptor class B" evidence="7">
    <location>
        <begin position="773"/>
        <end position="815"/>
    </location>
</feature>
<accession>A0A2G8JVC8</accession>
<dbReference type="InterPro" id="IPR007110">
    <property type="entry name" value="Ig-like_dom"/>
</dbReference>
<dbReference type="AlphaFoldDB" id="A0A2G8JVC8"/>
<dbReference type="InterPro" id="IPR036179">
    <property type="entry name" value="Ig-like_dom_sf"/>
</dbReference>
<keyword evidence="3" id="KW-0677">Repeat</keyword>
<feature type="repeat" description="LDL-receptor class B" evidence="7">
    <location>
        <begin position="859"/>
        <end position="901"/>
    </location>
</feature>
<dbReference type="SUPFAM" id="SSF48726">
    <property type="entry name" value="Immunoglobulin"/>
    <property type="match status" value="1"/>
</dbReference>
<feature type="transmembrane region" description="Helical" evidence="8">
    <location>
        <begin position="12"/>
        <end position="34"/>
    </location>
</feature>
<feature type="repeat" description="LDL-receptor class B" evidence="7">
    <location>
        <begin position="816"/>
        <end position="858"/>
    </location>
</feature>
<dbReference type="Gene3D" id="2.120.10.30">
    <property type="entry name" value="TolB, C-terminal domain"/>
    <property type="match status" value="4"/>
</dbReference>
<feature type="domain" description="Ig-like" evidence="10">
    <location>
        <begin position="1136"/>
        <end position="1220"/>
    </location>
</feature>
<dbReference type="SMART" id="SM00135">
    <property type="entry name" value="LY"/>
    <property type="match status" value="11"/>
</dbReference>
<dbReference type="InterPro" id="IPR013098">
    <property type="entry name" value="Ig_I-set"/>
</dbReference>
<gene>
    <name evidence="11" type="ORF">BSL78_23467</name>
</gene>
<evidence type="ECO:0000313" key="12">
    <source>
        <dbReference type="Proteomes" id="UP000230750"/>
    </source>
</evidence>
<dbReference type="InterPro" id="IPR035914">
    <property type="entry name" value="Sperma_CUB_dom_sf"/>
</dbReference>
<protein>
    <submittedName>
        <fullName evidence="11">Putative low-density lipoprotein receptor-related protein 4</fullName>
    </submittedName>
</protein>
<dbReference type="SUPFAM" id="SSF63825">
    <property type="entry name" value="YWTD domain"/>
    <property type="match status" value="3"/>
</dbReference>
<keyword evidence="4" id="KW-1015">Disulfide bond</keyword>
<name>A0A2G8JVC8_STIJA</name>
<dbReference type="Pfam" id="PF14670">
    <property type="entry name" value="FXa_inhibition"/>
    <property type="match status" value="1"/>
</dbReference>
<keyword evidence="8" id="KW-1133">Transmembrane helix</keyword>
<dbReference type="SMART" id="SM00042">
    <property type="entry name" value="CUB"/>
    <property type="match status" value="1"/>
</dbReference>
<keyword evidence="1" id="KW-0245">EGF-like domain</keyword>
<sequence>MHRQQLGVMTDTSFWFFHTLLSNSILLCCCYVASGQDCGGHLAAADSETEITFPGFGGPVVCEWTLRTTEINSYIRLQVKTLSLPESPGCERHRLEIWADGFVSDEDPEKFCGNGVGKWPYFLSTGQQMLVRGGSRSETRVDRQSPDSGRMRVHSLPADPNAYIFSGSITTKYYYQTDTDRFLAIANDRRERTLFWSDGGDNQIIRGSIGRHSTGQGIFAGVSNEVQGLAVDWVARNVYMTDVLYNWILLMKYDASIVLHVVTTGLDVPRGIAVHPMRSYLFWTDCGDHPRIERSNLYGGERIVLVDTLLTSPNGITVDFQSQRSPSQHSRIFAIRWGDRETLFSLSSYGAQFFHLTTYQDYVFVTDLESHIRCARKSIPGEQYFALNLDAVPYGITVYDYDSQPMSDSPCSSNPCSDLCVGMVAEPHFKCLCPDARLLSSDDRTCEPSRDTDCLPCCLHRRTTNLCDFPSNYPTMALPSNYQTSCFLSGRQHAVALAVDVQDNMLFFSDISAKKVSAVRLAVDSNVFDIAGVTQSVEGIAVDWISNNVYWTDNPAGKISVASYDGQHYIDLITTDILSPRAIAVEPFTRLYFGDSGTGTIEIIGYDGEDRVTLLARRAPMTHNYFGMTLFQDFILWTEFGQGNGIYVANRFTGEMVREHRIREEGVFGITMYAESRQPEGDGPCLVDNGGCSQLCLPSSTAAEGRVCRCTFGFDLDDAGTTCISRVVEDNFVPDKFEKVFQVDLTDPTYRASGLTLGTMMNPIGVSYDPQERMVYWSDVVDGSINRAGLDGSNREKVIDKDSLIADGFTLDPIGRLLFWTDKSNRSISVSTLSGSRQTTLISDGLENPRAIALHTEAGYMYWTDWGQWKNERSFMDGSGRETLFNTGLAWPNGLTIDKPGRKLYWGEAQLDRIECSDLDGRNRQLLIDFSISVHPYGIGIFGQYIFWADWAEASLMRADKGTGENIQSVGPPGLRRPNEIHIYSSASPDHGNVACLNNNGGCDGICLPSSGGRTCHCGDEGTLDQDGTSCPVEGEIEDLVECPLEFDQGQFEDGCAGKPGDVCIVSCPAGFTNRVASVTCMMSGEWDEDLSTVCEDSKRQGCTLYNHNTWGRYSCSAYREQDGAMADAVLEIFLPLDELFAQVPGDLTMVLFDNNVLPCEPRDRRHTVSWEKNGAPLRQDEHVHLVTPDVLVFRSVTLEESGVYTCVLTSGHHRIATVSAQVRIDNADDIREGEHGRLTHNRAFNKCLACQRRMIVPQGSLVANRSV</sequence>
<keyword evidence="11" id="KW-0675">Receptor</keyword>
<feature type="repeat" description="LDL-receptor class B" evidence="7">
    <location>
        <begin position="279"/>
        <end position="322"/>
    </location>
</feature>
<dbReference type="SMART" id="SM00181">
    <property type="entry name" value="EGF"/>
    <property type="match status" value="3"/>
</dbReference>
<evidence type="ECO:0000256" key="5">
    <source>
        <dbReference type="ARBA" id="ARBA00023180"/>
    </source>
</evidence>
<dbReference type="CDD" id="cd00041">
    <property type="entry name" value="CUB"/>
    <property type="match status" value="1"/>
</dbReference>
<dbReference type="STRING" id="307972.A0A2G8JVC8"/>
<evidence type="ECO:0000256" key="1">
    <source>
        <dbReference type="ARBA" id="ARBA00022536"/>
    </source>
</evidence>
<dbReference type="InterPro" id="IPR013783">
    <property type="entry name" value="Ig-like_fold"/>
</dbReference>
<dbReference type="InterPro" id="IPR050778">
    <property type="entry name" value="Cueball_EGF_LRP_Nidogen"/>
</dbReference>
<dbReference type="GO" id="GO:0060070">
    <property type="term" value="P:canonical Wnt signaling pathway"/>
    <property type="evidence" value="ECO:0007669"/>
    <property type="project" value="TreeGrafter"/>
</dbReference>
<dbReference type="Pfam" id="PF00058">
    <property type="entry name" value="Ldl_recept_b"/>
    <property type="match status" value="4"/>
</dbReference>
<evidence type="ECO:0000259" key="9">
    <source>
        <dbReference type="PROSITE" id="PS01180"/>
    </source>
</evidence>
<dbReference type="InterPro" id="IPR000033">
    <property type="entry name" value="LDLR_classB_rpt"/>
</dbReference>
<dbReference type="GO" id="GO:0042813">
    <property type="term" value="F:Wnt receptor activity"/>
    <property type="evidence" value="ECO:0007669"/>
    <property type="project" value="TreeGrafter"/>
</dbReference>
<dbReference type="InterPro" id="IPR000742">
    <property type="entry name" value="EGF"/>
</dbReference>
<evidence type="ECO:0000256" key="4">
    <source>
        <dbReference type="ARBA" id="ARBA00023157"/>
    </source>
</evidence>
<feature type="repeat" description="LDL-receptor class B" evidence="7">
    <location>
        <begin position="902"/>
        <end position="945"/>
    </location>
</feature>
<keyword evidence="2" id="KW-0732">Signal</keyword>
<dbReference type="PROSITE" id="PS50835">
    <property type="entry name" value="IG_LIKE"/>
    <property type="match status" value="1"/>
</dbReference>
<dbReference type="SUPFAM" id="SSF49854">
    <property type="entry name" value="Spermadhesin, CUB domain"/>
    <property type="match status" value="1"/>
</dbReference>
<evidence type="ECO:0000256" key="2">
    <source>
        <dbReference type="ARBA" id="ARBA00022729"/>
    </source>
</evidence>
<dbReference type="EMBL" id="MRZV01001211">
    <property type="protein sequence ID" value="PIK39693.1"/>
    <property type="molecule type" value="Genomic_DNA"/>
</dbReference>
<dbReference type="PANTHER" id="PTHR46513:SF44">
    <property type="entry name" value="LDL RECEPTOR RELATED PROTEIN 4"/>
    <property type="match status" value="1"/>
</dbReference>
<dbReference type="Pfam" id="PF07679">
    <property type="entry name" value="I-set"/>
    <property type="match status" value="1"/>
</dbReference>
<comment type="caution">
    <text evidence="11">The sequence shown here is derived from an EMBL/GenBank/DDBJ whole genome shotgun (WGS) entry which is preliminary data.</text>
</comment>
<comment type="caution">
    <text evidence="6">Lacks conserved residue(s) required for the propagation of feature annotation.</text>
</comment>
<feature type="repeat" description="LDL-receptor class B" evidence="7">
    <location>
        <begin position="547"/>
        <end position="589"/>
    </location>
</feature>
<reference evidence="11 12" key="1">
    <citation type="journal article" date="2017" name="PLoS Biol.">
        <title>The sea cucumber genome provides insights into morphological evolution and visceral regeneration.</title>
        <authorList>
            <person name="Zhang X."/>
            <person name="Sun L."/>
            <person name="Yuan J."/>
            <person name="Sun Y."/>
            <person name="Gao Y."/>
            <person name="Zhang L."/>
            <person name="Li S."/>
            <person name="Dai H."/>
            <person name="Hamel J.F."/>
            <person name="Liu C."/>
            <person name="Yu Y."/>
            <person name="Liu S."/>
            <person name="Lin W."/>
            <person name="Guo K."/>
            <person name="Jin S."/>
            <person name="Xu P."/>
            <person name="Storey K.B."/>
            <person name="Huan P."/>
            <person name="Zhang T."/>
            <person name="Zhou Y."/>
            <person name="Zhang J."/>
            <person name="Lin C."/>
            <person name="Li X."/>
            <person name="Xing L."/>
            <person name="Huo D."/>
            <person name="Sun M."/>
            <person name="Wang L."/>
            <person name="Mercier A."/>
            <person name="Li F."/>
            <person name="Yang H."/>
            <person name="Xiang J."/>
        </authorList>
    </citation>
    <scope>NUCLEOTIDE SEQUENCE [LARGE SCALE GENOMIC DNA]</scope>
    <source>
        <strain evidence="11">Shaxun</strain>
        <tissue evidence="11">Muscle</tissue>
    </source>
</reference>